<organism evidence="1 2">
    <name type="scientific">Dreissena polymorpha</name>
    <name type="common">Zebra mussel</name>
    <name type="synonym">Mytilus polymorpha</name>
    <dbReference type="NCBI Taxonomy" id="45954"/>
    <lineage>
        <taxon>Eukaryota</taxon>
        <taxon>Metazoa</taxon>
        <taxon>Spiralia</taxon>
        <taxon>Lophotrochozoa</taxon>
        <taxon>Mollusca</taxon>
        <taxon>Bivalvia</taxon>
        <taxon>Autobranchia</taxon>
        <taxon>Heteroconchia</taxon>
        <taxon>Euheterodonta</taxon>
        <taxon>Imparidentia</taxon>
        <taxon>Neoheterodontei</taxon>
        <taxon>Myida</taxon>
        <taxon>Dreissenoidea</taxon>
        <taxon>Dreissenidae</taxon>
        <taxon>Dreissena</taxon>
    </lineage>
</organism>
<accession>A0A9D4D870</accession>
<reference evidence="1" key="1">
    <citation type="journal article" date="2019" name="bioRxiv">
        <title>The Genome of the Zebra Mussel, Dreissena polymorpha: A Resource for Invasive Species Research.</title>
        <authorList>
            <person name="McCartney M.A."/>
            <person name="Auch B."/>
            <person name="Kono T."/>
            <person name="Mallez S."/>
            <person name="Zhang Y."/>
            <person name="Obille A."/>
            <person name="Becker A."/>
            <person name="Abrahante J.E."/>
            <person name="Garbe J."/>
            <person name="Badalamenti J.P."/>
            <person name="Herman A."/>
            <person name="Mangelson H."/>
            <person name="Liachko I."/>
            <person name="Sullivan S."/>
            <person name="Sone E.D."/>
            <person name="Koren S."/>
            <person name="Silverstein K.A.T."/>
            <person name="Beckman K.B."/>
            <person name="Gohl D.M."/>
        </authorList>
    </citation>
    <scope>NUCLEOTIDE SEQUENCE</scope>
    <source>
        <strain evidence="1">Duluth1</strain>
        <tissue evidence="1">Whole animal</tissue>
    </source>
</reference>
<gene>
    <name evidence="1" type="ORF">DPMN_047514</name>
</gene>
<proteinExistence type="predicted"/>
<dbReference type="AlphaFoldDB" id="A0A9D4D870"/>
<reference evidence="1" key="2">
    <citation type="submission" date="2020-11" db="EMBL/GenBank/DDBJ databases">
        <authorList>
            <person name="McCartney M.A."/>
            <person name="Auch B."/>
            <person name="Kono T."/>
            <person name="Mallez S."/>
            <person name="Becker A."/>
            <person name="Gohl D.M."/>
            <person name="Silverstein K.A.T."/>
            <person name="Koren S."/>
            <person name="Bechman K.B."/>
            <person name="Herman A."/>
            <person name="Abrahante J.E."/>
            <person name="Garbe J."/>
        </authorList>
    </citation>
    <scope>NUCLEOTIDE SEQUENCE</scope>
    <source>
        <strain evidence="1">Duluth1</strain>
        <tissue evidence="1">Whole animal</tissue>
    </source>
</reference>
<dbReference type="Proteomes" id="UP000828390">
    <property type="component" value="Unassembled WGS sequence"/>
</dbReference>
<protein>
    <submittedName>
        <fullName evidence="1">Uncharacterized protein</fullName>
    </submittedName>
</protein>
<evidence type="ECO:0000313" key="2">
    <source>
        <dbReference type="Proteomes" id="UP000828390"/>
    </source>
</evidence>
<dbReference type="EMBL" id="JAIWYP010000011">
    <property type="protein sequence ID" value="KAH3740803.1"/>
    <property type="molecule type" value="Genomic_DNA"/>
</dbReference>
<evidence type="ECO:0000313" key="1">
    <source>
        <dbReference type="EMBL" id="KAH3740803.1"/>
    </source>
</evidence>
<sequence length="109" mass="12444">MISTLVIPNRTIPCSQRMPFKSDNEPVFNSAPEVDESGDTFLKRLQRSKLQSPNDSCMPSGHEFCFEAVVNKRYNRWKRSRRKKTLSTDSRSSCLAAAALMKMTKETLL</sequence>
<name>A0A9D4D870_DREPO</name>
<keyword evidence="2" id="KW-1185">Reference proteome</keyword>
<comment type="caution">
    <text evidence="1">The sequence shown here is derived from an EMBL/GenBank/DDBJ whole genome shotgun (WGS) entry which is preliminary data.</text>
</comment>